<dbReference type="Proteomes" id="UP000664167">
    <property type="component" value="Unassembled WGS sequence"/>
</dbReference>
<gene>
    <name evidence="2" type="ORF">J0695_07410</name>
</gene>
<keyword evidence="3" id="KW-1185">Reference proteome</keyword>
<protein>
    <recommendedName>
        <fullName evidence="4">CU044_5270 family protein</fullName>
    </recommendedName>
</protein>
<dbReference type="RefSeq" id="WP_206961049.1">
    <property type="nucleotide sequence ID" value="NZ_BAAAJJ010000002.1"/>
</dbReference>
<keyword evidence="1" id="KW-1133">Transmembrane helix</keyword>
<keyword evidence="1" id="KW-0812">Transmembrane</keyword>
<evidence type="ECO:0000313" key="3">
    <source>
        <dbReference type="Proteomes" id="UP000664167"/>
    </source>
</evidence>
<proteinExistence type="predicted"/>
<evidence type="ECO:0000256" key="1">
    <source>
        <dbReference type="SAM" id="Phobius"/>
    </source>
</evidence>
<organism evidence="2 3">
    <name type="scientific">Streptomyces beijiangensis</name>
    <dbReference type="NCBI Taxonomy" id="163361"/>
    <lineage>
        <taxon>Bacteria</taxon>
        <taxon>Bacillati</taxon>
        <taxon>Actinomycetota</taxon>
        <taxon>Actinomycetes</taxon>
        <taxon>Kitasatosporales</taxon>
        <taxon>Streptomycetaceae</taxon>
        <taxon>Streptomyces</taxon>
    </lineage>
</organism>
<name>A0A939JH01_9ACTN</name>
<comment type="caution">
    <text evidence="2">The sequence shown here is derived from an EMBL/GenBank/DDBJ whole genome shotgun (WGS) entry which is preliminary data.</text>
</comment>
<sequence>MSIDELDLDLPGMHMLTAAGAVAPPSAAAVAGARAAVRAAVERASVPSTEPTAAPGRRWVLRPRRRLVIAAVVAAVATGVAVLPVVDFGGAEPSASAQAATYLNQAADQVASGTFHKGTYWKTTVAFKLKNNPEVSVDTVVSRSGFGAFDSEGHFLRAKKPSHGQASWGGDVHPVTWDELDRLPLGTKALQTRLTSKQGASATFDNVSTLLSGAPVRPQLRAALYRVLAQLPGIRLEGTAKDSRGRTGTVVSFTFKERYNTYRETERMWIDSRTGDILQSTYSYPGYVHRATPVFQGWVNPSKR</sequence>
<reference evidence="2" key="1">
    <citation type="submission" date="2021-03" db="EMBL/GenBank/DDBJ databases">
        <title>Streptomyces poriferae sp. nov., a novel marine sponge-derived Actinobacteria species with anti-MRSA activity.</title>
        <authorList>
            <person name="Sandoval-Powers M."/>
            <person name="Kralova S."/>
            <person name="Nguyen G.-S."/>
            <person name="Fawwal D."/>
            <person name="Degnes K."/>
            <person name="Klinkenberg G."/>
            <person name="Sletta H."/>
            <person name="Wentzel A."/>
            <person name="Liles M.R."/>
        </authorList>
    </citation>
    <scope>NUCLEOTIDE SEQUENCE</scope>
    <source>
        <strain evidence="2">DSM 41794</strain>
    </source>
</reference>
<evidence type="ECO:0000313" key="2">
    <source>
        <dbReference type="EMBL" id="MBO0511640.1"/>
    </source>
</evidence>
<evidence type="ECO:0008006" key="4">
    <source>
        <dbReference type="Google" id="ProtNLM"/>
    </source>
</evidence>
<feature type="transmembrane region" description="Helical" evidence="1">
    <location>
        <begin position="67"/>
        <end position="86"/>
    </location>
</feature>
<accession>A0A939JH01</accession>
<dbReference type="EMBL" id="JAFLRJ010000063">
    <property type="protein sequence ID" value="MBO0511640.1"/>
    <property type="molecule type" value="Genomic_DNA"/>
</dbReference>
<dbReference type="AlphaFoldDB" id="A0A939JH01"/>
<keyword evidence="1" id="KW-0472">Membrane</keyword>